<name>A0A060HJ00_9ARCH</name>
<proteinExistence type="predicted"/>
<accession>A0A060HJ00</accession>
<evidence type="ECO:0000313" key="2">
    <source>
        <dbReference type="EMBL" id="AIC15498.1"/>
    </source>
</evidence>
<dbReference type="PANTHER" id="PTHR34236">
    <property type="entry name" value="DIMETHYL SULFOXIDE REDUCTASE TRANSCRIPTIONAL ACTIVATOR"/>
    <property type="match status" value="1"/>
</dbReference>
<organism evidence="2 3">
    <name type="scientific">Nitrososphaera viennensis EN76</name>
    <dbReference type="NCBI Taxonomy" id="926571"/>
    <lineage>
        <taxon>Archaea</taxon>
        <taxon>Nitrososphaerota</taxon>
        <taxon>Nitrososphaeria</taxon>
        <taxon>Nitrososphaerales</taxon>
        <taxon>Nitrososphaeraceae</taxon>
        <taxon>Nitrososphaera</taxon>
    </lineage>
</organism>
<dbReference type="RefSeq" id="WP_075054492.1">
    <property type="nucleotide sequence ID" value="NZ_CP007536.1"/>
</dbReference>
<dbReference type="HOGENOM" id="CLU_1275264_0_0_2"/>
<dbReference type="OrthoDB" id="165911at2157"/>
<dbReference type="PANTHER" id="PTHR34236:SF1">
    <property type="entry name" value="DIMETHYL SULFOXIDE REDUCTASE TRANSCRIPTIONAL ACTIVATOR"/>
    <property type="match status" value="1"/>
</dbReference>
<dbReference type="AlphaFoldDB" id="A0A060HJ00"/>
<dbReference type="Proteomes" id="UP000027093">
    <property type="component" value="Chromosome"/>
</dbReference>
<reference evidence="2 3" key="1">
    <citation type="journal article" date="2014" name="Int. J. Syst. Evol. Microbiol.">
        <title>Nitrososphaera viennensis gen. nov., sp. nov., an aerobic and mesophilic, ammonia-oxidizing archaeon from soil and a member of the archaeal phylum Thaumarchaeota.</title>
        <authorList>
            <person name="Stieglmeier M."/>
            <person name="Klingl A."/>
            <person name="Alves R.J."/>
            <person name="Rittmann S.K."/>
            <person name="Melcher M."/>
            <person name="Leisch N."/>
            <person name="Schleper C."/>
        </authorList>
    </citation>
    <scope>NUCLEOTIDE SEQUENCE [LARGE SCALE GENOMIC DNA]</scope>
    <source>
        <strain evidence="2">EN76</strain>
    </source>
</reference>
<keyword evidence="3" id="KW-1185">Reference proteome</keyword>
<dbReference type="GeneID" id="74946524"/>
<evidence type="ECO:0000259" key="1">
    <source>
        <dbReference type="Pfam" id="PF04967"/>
    </source>
</evidence>
<evidence type="ECO:0000313" key="3">
    <source>
        <dbReference type="Proteomes" id="UP000027093"/>
    </source>
</evidence>
<sequence>MRRVTLEFNYQDAWKQIFGYNYGKVEILEALRCFRCDTQGLALICRIRLKDKSMDAKDLVGNGLLTNLEVLYREKDGSLVVFIEGETIVPPSPGSIHRPRLLMARPPEFLDVNRMKAELIGREIEIKKFLQYANRLSNTYKILGLTSVNTKPESPLSKLTLKQRQALLTAYALGYYDVPRRISSEQLSEHLNADKSTVVEHLRKAERKLIASIIAG</sequence>
<dbReference type="InterPro" id="IPR007050">
    <property type="entry name" value="HTH_bacterioopsin"/>
</dbReference>
<dbReference type="KEGG" id="nvn:NVIE_012650"/>
<dbReference type="Pfam" id="PF04967">
    <property type="entry name" value="HTH_10"/>
    <property type="match status" value="1"/>
</dbReference>
<dbReference type="EMBL" id="CP007536">
    <property type="protein sequence ID" value="AIC15498.1"/>
    <property type="molecule type" value="Genomic_DNA"/>
</dbReference>
<feature type="domain" description="HTH bat-type" evidence="1">
    <location>
        <begin position="159"/>
        <end position="211"/>
    </location>
</feature>
<protein>
    <recommendedName>
        <fullName evidence="1">HTH bat-type domain-containing protein</fullName>
    </recommendedName>
</protein>
<gene>
    <name evidence="2" type="ORF">NVIE_012650</name>
</gene>